<evidence type="ECO:0000313" key="4">
    <source>
        <dbReference type="Proteomes" id="UP000004508"/>
    </source>
</evidence>
<evidence type="ECO:0000256" key="1">
    <source>
        <dbReference type="SAM" id="Phobius"/>
    </source>
</evidence>
<keyword evidence="1" id="KW-0472">Membrane</keyword>
<keyword evidence="1" id="KW-1133">Transmembrane helix</keyword>
<dbReference type="GO" id="GO:0008270">
    <property type="term" value="F:zinc ion binding"/>
    <property type="evidence" value="ECO:0007669"/>
    <property type="project" value="InterPro"/>
</dbReference>
<keyword evidence="4" id="KW-1185">Reference proteome</keyword>
<comment type="caution">
    <text evidence="3">The sequence shown here is derived from an EMBL/GenBank/DDBJ whole genome shotgun (WGS) entry which is preliminary data.</text>
</comment>
<dbReference type="STRING" id="485913.Krac_8594"/>
<dbReference type="AlphaFoldDB" id="D6TND3"/>
<dbReference type="SUPFAM" id="SSF57783">
    <property type="entry name" value="Zinc beta-ribbon"/>
    <property type="match status" value="1"/>
</dbReference>
<name>D6TND3_KTERA</name>
<accession>D6TND3</accession>
<organism evidence="3 4">
    <name type="scientific">Ktedonobacter racemifer DSM 44963</name>
    <dbReference type="NCBI Taxonomy" id="485913"/>
    <lineage>
        <taxon>Bacteria</taxon>
        <taxon>Bacillati</taxon>
        <taxon>Chloroflexota</taxon>
        <taxon>Ktedonobacteria</taxon>
        <taxon>Ktedonobacterales</taxon>
        <taxon>Ktedonobacteraceae</taxon>
        <taxon>Ktedonobacter</taxon>
    </lineage>
</organism>
<keyword evidence="1" id="KW-0812">Transmembrane</keyword>
<evidence type="ECO:0000313" key="3">
    <source>
        <dbReference type="EMBL" id="EFH87264.1"/>
    </source>
</evidence>
<dbReference type="eggNOG" id="COG4951">
    <property type="taxonomic scope" value="Bacteria"/>
</dbReference>
<dbReference type="EMBL" id="ADVG01000002">
    <property type="protein sequence ID" value="EFH87264.1"/>
    <property type="molecule type" value="Genomic_DNA"/>
</dbReference>
<sequence>MFFSQCFLRITWLVVRWEHVSLRRAREFANKMSKVDFTSAWPGVHMNVSVRLKGIFTAQKGYFKAFLPILSSITYYFCLWLILPEKGGGLVSFSHEELGVLVNTCIGRRNDYALQRDDGGYLRAGRVLTYDLVLAHLAGRVTLGTYVIDEQGGCRFAVFDCDKRGGLVDLVDVQERLAADGIVSHLEASRRGGHLWVFLASLVSPAQLRRWLLPYCPEGMEFFPKQDSTLAGPGSLVRVPLGVHRLTGERYPFVRLDRSEWFRRLVPVASEVGASLAWLSTVQRVTPPAAIPSPEREHAQDATKKNTLQKNVAVLTRPTARMTIQEWCAQQDALGVIGRYVVLDRSGLGCCPFGWHHSDGKDTHPSLWVHEPSRPGGACWYCHTWKQGGSVFDFLRLYYGLEARELWQRIQEGGHL</sequence>
<feature type="domain" description="TOTE conflict system primase" evidence="2">
    <location>
        <begin position="128"/>
        <end position="255"/>
    </location>
</feature>
<dbReference type="Gene3D" id="3.90.580.10">
    <property type="entry name" value="Zinc finger, CHC2-type domain"/>
    <property type="match status" value="1"/>
</dbReference>
<proteinExistence type="predicted"/>
<reference evidence="3 4" key="1">
    <citation type="journal article" date="2011" name="Stand. Genomic Sci.">
        <title>Non-contiguous finished genome sequence and contextual data of the filamentous soil bacterium Ktedonobacter racemifer type strain (SOSP1-21).</title>
        <authorList>
            <person name="Chang Y.J."/>
            <person name="Land M."/>
            <person name="Hauser L."/>
            <person name="Chertkov O."/>
            <person name="Del Rio T.G."/>
            <person name="Nolan M."/>
            <person name="Copeland A."/>
            <person name="Tice H."/>
            <person name="Cheng J.F."/>
            <person name="Lucas S."/>
            <person name="Han C."/>
            <person name="Goodwin L."/>
            <person name="Pitluck S."/>
            <person name="Ivanova N."/>
            <person name="Ovchinikova G."/>
            <person name="Pati A."/>
            <person name="Chen A."/>
            <person name="Palaniappan K."/>
            <person name="Mavromatis K."/>
            <person name="Liolios K."/>
            <person name="Brettin T."/>
            <person name="Fiebig A."/>
            <person name="Rohde M."/>
            <person name="Abt B."/>
            <person name="Goker M."/>
            <person name="Detter J.C."/>
            <person name="Woyke T."/>
            <person name="Bristow J."/>
            <person name="Eisen J.A."/>
            <person name="Markowitz V."/>
            <person name="Hugenholtz P."/>
            <person name="Kyrpides N.C."/>
            <person name="Klenk H.P."/>
            <person name="Lapidus A."/>
        </authorList>
    </citation>
    <scope>NUCLEOTIDE SEQUENCE [LARGE SCALE GENOMIC DNA]</scope>
    <source>
        <strain evidence="4">DSM 44963</strain>
    </source>
</reference>
<gene>
    <name evidence="3" type="ORF">Krac_8594</name>
</gene>
<dbReference type="InterPro" id="IPR036977">
    <property type="entry name" value="DNA_primase_Znf_CHC2"/>
</dbReference>
<dbReference type="Proteomes" id="UP000004508">
    <property type="component" value="Unassembled WGS sequence"/>
</dbReference>
<dbReference type="GO" id="GO:0006260">
    <property type="term" value="P:DNA replication"/>
    <property type="evidence" value="ECO:0007669"/>
    <property type="project" value="InterPro"/>
</dbReference>
<dbReference type="GO" id="GO:0003677">
    <property type="term" value="F:DNA binding"/>
    <property type="evidence" value="ECO:0007669"/>
    <property type="project" value="InterPro"/>
</dbReference>
<dbReference type="InParanoid" id="D6TND3"/>
<protein>
    <submittedName>
        <fullName evidence="3">Zinc finger CHC2-family protein</fullName>
    </submittedName>
</protein>
<feature type="transmembrane region" description="Helical" evidence="1">
    <location>
        <begin position="61"/>
        <end position="83"/>
    </location>
</feature>
<dbReference type="InterPro" id="IPR054347">
    <property type="entry name" value="TOTE_primase"/>
</dbReference>
<dbReference type="Pfam" id="PF22548">
    <property type="entry name" value="AEP-TOTE"/>
    <property type="match status" value="1"/>
</dbReference>
<evidence type="ECO:0000259" key="2">
    <source>
        <dbReference type="Pfam" id="PF22548"/>
    </source>
</evidence>